<proteinExistence type="predicted"/>
<dbReference type="Proteomes" id="UP000249577">
    <property type="component" value="Unassembled WGS sequence"/>
</dbReference>
<evidence type="ECO:0000313" key="2">
    <source>
        <dbReference type="Proteomes" id="UP000249577"/>
    </source>
</evidence>
<evidence type="ECO:0000313" key="1">
    <source>
        <dbReference type="EMBL" id="PZQ10250.1"/>
    </source>
</evidence>
<accession>A0A2W5M9X5</accession>
<dbReference type="EMBL" id="QFPN01000017">
    <property type="protein sequence ID" value="PZQ10250.1"/>
    <property type="molecule type" value="Genomic_DNA"/>
</dbReference>
<name>A0A2W5M9X5_ANCNO</name>
<protein>
    <submittedName>
        <fullName evidence="1">Uncharacterized protein</fullName>
    </submittedName>
</protein>
<gene>
    <name evidence="1" type="ORF">DI565_20050</name>
</gene>
<dbReference type="AlphaFoldDB" id="A0A2W5M9X5"/>
<organism evidence="1 2">
    <name type="scientific">Ancylobacter novellus</name>
    <name type="common">Thiobacillus novellus</name>
    <dbReference type="NCBI Taxonomy" id="921"/>
    <lineage>
        <taxon>Bacteria</taxon>
        <taxon>Pseudomonadati</taxon>
        <taxon>Pseudomonadota</taxon>
        <taxon>Alphaproteobacteria</taxon>
        <taxon>Hyphomicrobiales</taxon>
        <taxon>Xanthobacteraceae</taxon>
        <taxon>Ancylobacter</taxon>
    </lineage>
</organism>
<sequence>MNLHLIVEPNRATHRSCIGFALHRGLSRLSRSVTHCYWTEPEESTDPAAWSFLRSASVAEIAAYLGRGVAVPFAEFFQDLVLDVPAELYPLSLASFTDAASVVIACGPTSEAETSAAELWSACAMAPSRTGRRPVVLVASYAGQPEIAQRRDRVARLLSLAGAANGGSVALLDEPRSWLEPAPTNDHPSRGVGIDACLDEAARVLAWDLLSRLGERPPRP</sequence>
<reference evidence="1 2" key="1">
    <citation type="submission" date="2017-08" db="EMBL/GenBank/DDBJ databases">
        <title>Infants hospitalized years apart are colonized by the same room-sourced microbial strains.</title>
        <authorList>
            <person name="Brooks B."/>
            <person name="Olm M.R."/>
            <person name="Firek B.A."/>
            <person name="Baker R."/>
            <person name="Thomas B.C."/>
            <person name="Morowitz M.J."/>
            <person name="Banfield J.F."/>
        </authorList>
    </citation>
    <scope>NUCLEOTIDE SEQUENCE [LARGE SCALE GENOMIC DNA]</scope>
    <source>
        <strain evidence="1">S2_005_003_R2_43</strain>
    </source>
</reference>
<comment type="caution">
    <text evidence="1">The sequence shown here is derived from an EMBL/GenBank/DDBJ whole genome shotgun (WGS) entry which is preliminary data.</text>
</comment>